<comment type="subcellular location">
    <subcellularLocation>
        <location evidence="1">Cell membrane</location>
        <topology evidence="1">Multi-pass membrane protein</topology>
    </subcellularLocation>
</comment>
<feature type="transmembrane region" description="Helical" evidence="7">
    <location>
        <begin position="67"/>
        <end position="90"/>
    </location>
</feature>
<dbReference type="CDD" id="cd03392">
    <property type="entry name" value="PAP2_like_2"/>
    <property type="match status" value="1"/>
</dbReference>
<feature type="transmembrane region" description="Helical" evidence="7">
    <location>
        <begin position="21"/>
        <end position="41"/>
    </location>
</feature>
<dbReference type="Pfam" id="PF01569">
    <property type="entry name" value="PAP2"/>
    <property type="match status" value="1"/>
</dbReference>
<feature type="transmembrane region" description="Helical" evidence="7">
    <location>
        <begin position="200"/>
        <end position="218"/>
    </location>
</feature>
<comment type="caution">
    <text evidence="9">The sequence shown here is derived from an EMBL/GenBank/DDBJ whole genome shotgun (WGS) entry which is preliminary data.</text>
</comment>
<organism evidence="9 10">
    <name type="scientific">Gordonia spumicola</name>
    <dbReference type="NCBI Taxonomy" id="589161"/>
    <lineage>
        <taxon>Bacteria</taxon>
        <taxon>Bacillati</taxon>
        <taxon>Actinomycetota</taxon>
        <taxon>Actinomycetes</taxon>
        <taxon>Mycobacteriales</taxon>
        <taxon>Gordoniaceae</taxon>
        <taxon>Gordonia</taxon>
    </lineage>
</organism>
<feature type="transmembrane region" description="Helical" evidence="7">
    <location>
        <begin position="168"/>
        <end position="188"/>
    </location>
</feature>
<evidence type="ECO:0000256" key="2">
    <source>
        <dbReference type="ARBA" id="ARBA00022475"/>
    </source>
</evidence>
<feature type="transmembrane region" description="Helical" evidence="7">
    <location>
        <begin position="99"/>
        <end position="119"/>
    </location>
</feature>
<dbReference type="Gene3D" id="1.20.144.10">
    <property type="entry name" value="Phosphatidic acid phosphatase type 2/haloperoxidase"/>
    <property type="match status" value="2"/>
</dbReference>
<feature type="transmembrane region" description="Helical" evidence="7">
    <location>
        <begin position="139"/>
        <end position="161"/>
    </location>
</feature>
<name>A0A7I9VBZ8_9ACTN</name>
<evidence type="ECO:0000256" key="5">
    <source>
        <dbReference type="ARBA" id="ARBA00022989"/>
    </source>
</evidence>
<keyword evidence="5 7" id="KW-1133">Transmembrane helix</keyword>
<evidence type="ECO:0000313" key="9">
    <source>
        <dbReference type="EMBL" id="GEE02898.1"/>
    </source>
</evidence>
<dbReference type="SUPFAM" id="SSF48317">
    <property type="entry name" value="Acid phosphatase/Vanadium-dependent haloperoxidase"/>
    <property type="match status" value="1"/>
</dbReference>
<gene>
    <name evidence="9" type="ORF">nbrc107696_33440</name>
</gene>
<evidence type="ECO:0000256" key="3">
    <source>
        <dbReference type="ARBA" id="ARBA00022692"/>
    </source>
</evidence>
<evidence type="ECO:0000256" key="4">
    <source>
        <dbReference type="ARBA" id="ARBA00022801"/>
    </source>
</evidence>
<dbReference type="AlphaFoldDB" id="A0A7I9VBZ8"/>
<evidence type="ECO:0000256" key="7">
    <source>
        <dbReference type="SAM" id="Phobius"/>
    </source>
</evidence>
<dbReference type="InterPro" id="IPR000326">
    <property type="entry name" value="PAP2/HPO"/>
</dbReference>
<keyword evidence="6 7" id="KW-0472">Membrane</keyword>
<evidence type="ECO:0000256" key="1">
    <source>
        <dbReference type="ARBA" id="ARBA00004651"/>
    </source>
</evidence>
<keyword evidence="2" id="KW-1003">Cell membrane</keyword>
<keyword evidence="10" id="KW-1185">Reference proteome</keyword>
<feature type="domain" description="Phosphatidic acid phosphatase type 2/haloperoxidase" evidence="8">
    <location>
        <begin position="96"/>
        <end position="211"/>
    </location>
</feature>
<sequence>MVKGGLMRSTDTAGTPSLTRWAVAAVAALAVLLAAVATIGGPLHNDRLVTRAVVGHRSEWMTSFAKAYSTVFSPATTVVLAALVAGLFVFRDRSVRRGAALIIGVGGAAAAAEVLKLLVDRRRPPFAVQLEAHEAAHSFPSGHVTGTTALVAGIALLAVPAASRAERAVFGVVASLLVLVSAGSRVYLGMHWTSDTVAGMLVGAVGAWAGVLVVARFADVVDGLDGRLFGRRAAVH</sequence>
<reference evidence="10" key="1">
    <citation type="submission" date="2019-06" db="EMBL/GenBank/DDBJ databases">
        <title>Gordonia isolated from sludge of a wastewater treatment plant.</title>
        <authorList>
            <person name="Tamura T."/>
            <person name="Aoyama K."/>
            <person name="Kang Y."/>
            <person name="Saito S."/>
            <person name="Akiyama N."/>
            <person name="Yazawa K."/>
            <person name="Gonoi T."/>
            <person name="Mikami Y."/>
        </authorList>
    </citation>
    <scope>NUCLEOTIDE SEQUENCE [LARGE SCALE GENOMIC DNA]</scope>
    <source>
        <strain evidence="10">NBRC 107696</strain>
    </source>
</reference>
<dbReference type="PANTHER" id="PTHR14969">
    <property type="entry name" value="SPHINGOSINE-1-PHOSPHATE PHOSPHOHYDROLASE"/>
    <property type="match status" value="1"/>
</dbReference>
<dbReference type="EMBL" id="BJOV01000005">
    <property type="protein sequence ID" value="GEE02898.1"/>
    <property type="molecule type" value="Genomic_DNA"/>
</dbReference>
<proteinExistence type="predicted"/>
<evidence type="ECO:0000313" key="10">
    <source>
        <dbReference type="Proteomes" id="UP000444960"/>
    </source>
</evidence>
<dbReference type="InterPro" id="IPR036938">
    <property type="entry name" value="PAP2/HPO_sf"/>
</dbReference>
<dbReference type="GO" id="GO:0016787">
    <property type="term" value="F:hydrolase activity"/>
    <property type="evidence" value="ECO:0007669"/>
    <property type="project" value="UniProtKB-KW"/>
</dbReference>
<protein>
    <recommendedName>
        <fullName evidence="8">Phosphatidic acid phosphatase type 2/haloperoxidase domain-containing protein</fullName>
    </recommendedName>
</protein>
<keyword evidence="3 7" id="KW-0812">Transmembrane</keyword>
<dbReference type="SMART" id="SM00014">
    <property type="entry name" value="acidPPc"/>
    <property type="match status" value="1"/>
</dbReference>
<dbReference type="PANTHER" id="PTHR14969:SF62">
    <property type="entry name" value="DECAPRENYLPHOSPHORYL-5-PHOSPHORIBOSE PHOSPHATASE RV3807C-RELATED"/>
    <property type="match status" value="1"/>
</dbReference>
<dbReference type="GO" id="GO:0005886">
    <property type="term" value="C:plasma membrane"/>
    <property type="evidence" value="ECO:0007669"/>
    <property type="project" value="UniProtKB-SubCell"/>
</dbReference>
<evidence type="ECO:0000259" key="8">
    <source>
        <dbReference type="SMART" id="SM00014"/>
    </source>
</evidence>
<keyword evidence="4" id="KW-0378">Hydrolase</keyword>
<evidence type="ECO:0000256" key="6">
    <source>
        <dbReference type="ARBA" id="ARBA00023136"/>
    </source>
</evidence>
<accession>A0A7I9VBZ8</accession>
<dbReference type="Proteomes" id="UP000444960">
    <property type="component" value="Unassembled WGS sequence"/>
</dbReference>